<dbReference type="GO" id="GO:0001733">
    <property type="term" value="F:galactosylceramide sulfotransferase activity"/>
    <property type="evidence" value="ECO:0007669"/>
    <property type="project" value="InterPro"/>
</dbReference>
<evidence type="ECO:0000256" key="7">
    <source>
        <dbReference type="ARBA" id="ARBA00023034"/>
    </source>
</evidence>
<keyword evidence="7" id="KW-0333">Golgi apparatus</keyword>
<sequence>MLPSTGHCQPHLNVAFLKVHKCGSSTVAYLINRFGYKHKLIVALAPTSAHSILGSFGTINESDYKHPPCGKRWNIFTLHAMYNRTRFHQLMDPNTRYVTILREPLRRLQSAFQYFHLERRFPGLKEQTPRGISYVTSYLKRPEFWDLRFRPPQSKVDREHFCFRNCMARDLGLKENDYDNFLAVQDFIQGIDNDFTTVMILEYLPESLVLLKRRMCWTFHDILHTTSKKQRYSLKANITGHMKGWFYKHNYADVMLYRHFKASFQRQIKKEGVDFLQEVQYFKRVNQDVSIFCRSIKQHTARNMTVQASKWSEAFSVNSSFCKSYSAGRKYWYPLLQSVYH</sequence>
<dbReference type="OrthoDB" id="514299at2759"/>
<proteinExistence type="inferred from homology"/>
<evidence type="ECO:0000256" key="2">
    <source>
        <dbReference type="ARBA" id="ARBA00008124"/>
    </source>
</evidence>
<keyword evidence="3" id="KW-0808">Transferase</keyword>
<keyword evidence="5" id="KW-0735">Signal-anchor</keyword>
<keyword evidence="10" id="KW-1185">Reference proteome</keyword>
<evidence type="ECO:0000256" key="5">
    <source>
        <dbReference type="ARBA" id="ARBA00022968"/>
    </source>
</evidence>
<dbReference type="GO" id="GO:0009247">
    <property type="term" value="P:glycolipid biosynthetic process"/>
    <property type="evidence" value="ECO:0007669"/>
    <property type="project" value="InterPro"/>
</dbReference>
<dbReference type="KEGG" id="bbel:109464148"/>
<dbReference type="SUPFAM" id="SSF52540">
    <property type="entry name" value="P-loop containing nucleoside triphosphate hydrolases"/>
    <property type="match status" value="1"/>
</dbReference>
<protein>
    <submittedName>
        <fullName evidence="11">Galactosylceramide sulfotransferase-like</fullName>
    </submittedName>
</protein>
<evidence type="ECO:0000256" key="8">
    <source>
        <dbReference type="ARBA" id="ARBA00023136"/>
    </source>
</evidence>
<evidence type="ECO:0000256" key="3">
    <source>
        <dbReference type="ARBA" id="ARBA00022679"/>
    </source>
</evidence>
<keyword evidence="6" id="KW-1133">Transmembrane helix</keyword>
<comment type="similarity">
    <text evidence="2">Belongs to the galactose-3-O-sulfotransferase family.</text>
</comment>
<organism evidence="10 11">
    <name type="scientific">Branchiostoma belcheri</name>
    <name type="common">Amphioxus</name>
    <dbReference type="NCBI Taxonomy" id="7741"/>
    <lineage>
        <taxon>Eukaryota</taxon>
        <taxon>Metazoa</taxon>
        <taxon>Chordata</taxon>
        <taxon>Cephalochordata</taxon>
        <taxon>Leptocardii</taxon>
        <taxon>Amphioxiformes</taxon>
        <taxon>Branchiostomatidae</taxon>
        <taxon>Branchiostoma</taxon>
    </lineage>
</organism>
<dbReference type="InterPro" id="IPR027417">
    <property type="entry name" value="P-loop_NTPase"/>
</dbReference>
<evidence type="ECO:0000313" key="11">
    <source>
        <dbReference type="RefSeq" id="XP_019616644.1"/>
    </source>
</evidence>
<evidence type="ECO:0000256" key="4">
    <source>
        <dbReference type="ARBA" id="ARBA00022692"/>
    </source>
</evidence>
<keyword evidence="4" id="KW-0812">Transmembrane</keyword>
<dbReference type="Proteomes" id="UP000515135">
    <property type="component" value="Unplaced"/>
</dbReference>
<dbReference type="GeneID" id="109464148"/>
<evidence type="ECO:0000256" key="9">
    <source>
        <dbReference type="ARBA" id="ARBA00023180"/>
    </source>
</evidence>
<dbReference type="Gene3D" id="3.40.50.300">
    <property type="entry name" value="P-loop containing nucleotide triphosphate hydrolases"/>
    <property type="match status" value="1"/>
</dbReference>
<dbReference type="GO" id="GO:0000139">
    <property type="term" value="C:Golgi membrane"/>
    <property type="evidence" value="ECO:0007669"/>
    <property type="project" value="UniProtKB-SubCell"/>
</dbReference>
<dbReference type="AlphaFoldDB" id="A0A6P4Y2L4"/>
<gene>
    <name evidence="11" type="primary">LOC109464148</name>
</gene>
<keyword evidence="9" id="KW-0325">Glycoprotein</keyword>
<dbReference type="PANTHER" id="PTHR14647:SF87">
    <property type="entry name" value="PUTATIVE-RELATED"/>
    <property type="match status" value="1"/>
</dbReference>
<evidence type="ECO:0000313" key="10">
    <source>
        <dbReference type="Proteomes" id="UP000515135"/>
    </source>
</evidence>
<dbReference type="RefSeq" id="XP_019616644.1">
    <property type="nucleotide sequence ID" value="XM_019761085.1"/>
</dbReference>
<comment type="subcellular location">
    <subcellularLocation>
        <location evidence="1">Golgi apparatus membrane</location>
        <topology evidence="1">Single-pass type II membrane protein</topology>
    </subcellularLocation>
</comment>
<dbReference type="InterPro" id="IPR009729">
    <property type="entry name" value="Gal-3-0_sulfotransfrase"/>
</dbReference>
<name>A0A6P4Y2L4_BRABE</name>
<reference evidence="11" key="1">
    <citation type="submission" date="2025-08" db="UniProtKB">
        <authorList>
            <consortium name="RefSeq"/>
        </authorList>
    </citation>
    <scope>IDENTIFICATION</scope>
    <source>
        <tissue evidence="11">Gonad</tissue>
    </source>
</reference>
<accession>A0A6P4Y2L4</accession>
<dbReference type="Pfam" id="PF06990">
    <property type="entry name" value="Gal-3-0_sulfotr"/>
    <property type="match status" value="1"/>
</dbReference>
<keyword evidence="8" id="KW-0472">Membrane</keyword>
<evidence type="ECO:0000256" key="1">
    <source>
        <dbReference type="ARBA" id="ARBA00004323"/>
    </source>
</evidence>
<evidence type="ECO:0000256" key="6">
    <source>
        <dbReference type="ARBA" id="ARBA00022989"/>
    </source>
</evidence>
<dbReference type="PANTHER" id="PTHR14647">
    <property type="entry name" value="GALACTOSE-3-O-SULFOTRANSFERASE"/>
    <property type="match status" value="1"/>
</dbReference>